<dbReference type="InterPro" id="IPR051678">
    <property type="entry name" value="AGP_Transferase"/>
</dbReference>
<feature type="domain" description="Aminoglycoside phosphotransferase" evidence="1">
    <location>
        <begin position="23"/>
        <end position="189"/>
    </location>
</feature>
<evidence type="ECO:0000259" key="1">
    <source>
        <dbReference type="Pfam" id="PF01636"/>
    </source>
</evidence>
<reference evidence="2" key="1">
    <citation type="submission" date="2022-03" db="EMBL/GenBank/DDBJ databases">
        <title>De novo assembled genomes of Belliella spp. (Cyclobacteriaceae) strains.</title>
        <authorList>
            <person name="Szabo A."/>
            <person name="Korponai K."/>
            <person name="Felfoldi T."/>
        </authorList>
    </citation>
    <scope>NUCLEOTIDE SEQUENCE</scope>
    <source>
        <strain evidence="2">DSM 111904</strain>
    </source>
</reference>
<comment type="caution">
    <text evidence="2">The sequence shown here is derived from an EMBL/GenBank/DDBJ whole genome shotgun (WGS) entry which is preliminary data.</text>
</comment>
<gene>
    <name evidence="2" type="ORF">MM239_14800</name>
</gene>
<dbReference type="Gene3D" id="3.90.1200.10">
    <property type="match status" value="1"/>
</dbReference>
<name>A0ABS9V2U4_9BACT</name>
<evidence type="ECO:0000313" key="2">
    <source>
        <dbReference type="EMBL" id="MCH7410674.1"/>
    </source>
</evidence>
<dbReference type="EMBL" id="JAKZGP010000043">
    <property type="protein sequence ID" value="MCH7410674.1"/>
    <property type="molecule type" value="Genomic_DNA"/>
</dbReference>
<evidence type="ECO:0000313" key="3">
    <source>
        <dbReference type="Proteomes" id="UP001165489"/>
    </source>
</evidence>
<sequence>MKLGELISSTVHAEVFLYGSNSLVKLFRKDVSSHHINREVNNTILAMNHNLPVPNVKDLINIEGRDGIVMEYIKGPTITSILKNSPHKIKTYAQKFAQLQANLHSMPVRDFSNQRQFMVKSILSIKGRLGQDLTEKILTQMNKLPDADKLCHNDFHQENIIFSNKGPIILDWQEALKGNPIADVVHALLVQEHPVPAPIFKSSTVYFQLHNKYRKLFAKFYLQEYIKLTNTSLGEIRSWVLPVAATRLFTKTSPEEKDWTEKYIRQFMKLPTN</sequence>
<dbReference type="RefSeq" id="WP_241349034.1">
    <property type="nucleotide sequence ID" value="NZ_JAKZGP010000043.1"/>
</dbReference>
<dbReference type="InterPro" id="IPR011009">
    <property type="entry name" value="Kinase-like_dom_sf"/>
</dbReference>
<organism evidence="2 3">
    <name type="scientific">Belliella filtrata</name>
    <dbReference type="NCBI Taxonomy" id="2923435"/>
    <lineage>
        <taxon>Bacteria</taxon>
        <taxon>Pseudomonadati</taxon>
        <taxon>Bacteroidota</taxon>
        <taxon>Cytophagia</taxon>
        <taxon>Cytophagales</taxon>
        <taxon>Cyclobacteriaceae</taxon>
        <taxon>Belliella</taxon>
    </lineage>
</organism>
<dbReference type="InterPro" id="IPR002575">
    <property type="entry name" value="Aminoglycoside_PTrfase"/>
</dbReference>
<proteinExistence type="predicted"/>
<dbReference type="SUPFAM" id="SSF56112">
    <property type="entry name" value="Protein kinase-like (PK-like)"/>
    <property type="match status" value="1"/>
</dbReference>
<keyword evidence="3" id="KW-1185">Reference proteome</keyword>
<dbReference type="PANTHER" id="PTHR21310">
    <property type="entry name" value="AMINOGLYCOSIDE PHOSPHOTRANSFERASE-RELATED-RELATED"/>
    <property type="match status" value="1"/>
</dbReference>
<dbReference type="Proteomes" id="UP001165489">
    <property type="component" value="Unassembled WGS sequence"/>
</dbReference>
<accession>A0ABS9V2U4</accession>
<protein>
    <submittedName>
        <fullName evidence="2">Aminoglycoside phosphotransferase family protein</fullName>
    </submittedName>
</protein>
<dbReference type="Pfam" id="PF01636">
    <property type="entry name" value="APH"/>
    <property type="match status" value="1"/>
</dbReference>